<protein>
    <submittedName>
        <fullName evidence="3">Glutamyl-tRNA(Gln) amidotransferase subunit A</fullName>
        <ecNumber evidence="3">6.3.5.7</ecNumber>
    </submittedName>
</protein>
<keyword evidence="3" id="KW-0436">Ligase</keyword>
<sequence>MSLIQKTIQELAPLIKQKQISPVELVTACLEQIEKTEPKLNAYITVFKEEPLRAANRAEKDILQGRYQGVLHGIPYSAKDLYYTKGIRTTGGSEVLTDFIPDYSATVIERLTQAGAILLGKNNLHEFAYGTTNENEYFGPCRNPWNTNRIPGGSSGGSAASVAVGSSIFSLGTDTGGSIRIPSALCGVTGLKPTYGRVSKYGVIPLSWSQDHTGPIAKSVWDNAAVLTAIAGFDPQDPASALVPCDDYIEPLSRDSIAKIKGMRIGVCPDCYDGILEPDIAKVLKEVLCWFEDNGACIKTLSYPPRDILGITGVLTMGEVYAYHERFLKTCPEKYGNIVRRRMEKSQYVPAHTYVNAQRLRQLDQQEWAKIYNEVDLVILPTTIVSAFPIGIDTIPFGDEEVDPRIHNTLTLMTSISDFNGYPAISLPCGFTAEGLPIGIQLQGKPFEEAGLLQTAYIYEQTHTNQRLLPPLCC</sequence>
<dbReference type="InterPro" id="IPR020556">
    <property type="entry name" value="Amidase_CS"/>
</dbReference>
<feature type="domain" description="Amidase" evidence="2">
    <location>
        <begin position="24"/>
        <end position="453"/>
    </location>
</feature>
<comment type="similarity">
    <text evidence="1">Belongs to the amidase family.</text>
</comment>
<evidence type="ECO:0000259" key="2">
    <source>
        <dbReference type="Pfam" id="PF01425"/>
    </source>
</evidence>
<dbReference type="GO" id="GO:0050567">
    <property type="term" value="F:glutaminyl-tRNA synthase (glutamine-hydrolyzing) activity"/>
    <property type="evidence" value="ECO:0007669"/>
    <property type="project" value="UniProtKB-EC"/>
</dbReference>
<proteinExistence type="inferred from homology"/>
<organism evidence="3 4">
    <name type="scientific">Sporomusa silvacetica DSM 10669</name>
    <dbReference type="NCBI Taxonomy" id="1123289"/>
    <lineage>
        <taxon>Bacteria</taxon>
        <taxon>Bacillati</taxon>
        <taxon>Bacillota</taxon>
        <taxon>Negativicutes</taxon>
        <taxon>Selenomonadales</taxon>
        <taxon>Sporomusaceae</taxon>
        <taxon>Sporomusa</taxon>
    </lineage>
</organism>
<dbReference type="PANTHER" id="PTHR11895">
    <property type="entry name" value="TRANSAMIDASE"/>
    <property type="match status" value="1"/>
</dbReference>
<name>A0ABZ3IVJ3_9FIRM</name>
<dbReference type="Gene3D" id="3.90.1300.10">
    <property type="entry name" value="Amidase signature (AS) domain"/>
    <property type="match status" value="1"/>
</dbReference>
<evidence type="ECO:0000313" key="3">
    <source>
        <dbReference type="EMBL" id="XFO69449.1"/>
    </source>
</evidence>
<dbReference type="InterPro" id="IPR000120">
    <property type="entry name" value="Amidase"/>
</dbReference>
<dbReference type="InterPro" id="IPR023631">
    <property type="entry name" value="Amidase_dom"/>
</dbReference>
<dbReference type="Proteomes" id="UP000216752">
    <property type="component" value="Chromosome"/>
</dbReference>
<dbReference type="PROSITE" id="PS00571">
    <property type="entry name" value="AMIDASES"/>
    <property type="match status" value="1"/>
</dbReference>
<reference evidence="3" key="1">
    <citation type="submission" date="2024-05" db="EMBL/GenBank/DDBJ databases">
        <title>Isolation and characterization of Sporomusa carbonis sp. nov., a carboxydotrophic hydrogenogen in the genus of Sporomusa isolated from a charcoal burning pile.</title>
        <authorList>
            <person name="Boeer T."/>
            <person name="Rosenbaum F."/>
            <person name="Eysell L."/>
            <person name="Mueller V."/>
            <person name="Daniel R."/>
            <person name="Poehlein A."/>
        </authorList>
    </citation>
    <scope>NUCLEOTIDE SEQUENCE [LARGE SCALE GENOMIC DNA]</scope>
    <source>
        <strain evidence="3">DSM 10669</strain>
    </source>
</reference>
<dbReference type="PANTHER" id="PTHR11895:SF7">
    <property type="entry name" value="GLUTAMYL-TRNA(GLN) AMIDOTRANSFERASE SUBUNIT A, MITOCHONDRIAL"/>
    <property type="match status" value="1"/>
</dbReference>
<dbReference type="Pfam" id="PF01425">
    <property type="entry name" value="Amidase"/>
    <property type="match status" value="1"/>
</dbReference>
<dbReference type="InterPro" id="IPR036928">
    <property type="entry name" value="AS_sf"/>
</dbReference>
<evidence type="ECO:0000313" key="4">
    <source>
        <dbReference type="Proteomes" id="UP000216752"/>
    </source>
</evidence>
<gene>
    <name evidence="3" type="primary">gatA_2</name>
    <name evidence="3" type="ORF">SPSIL_056830</name>
</gene>
<dbReference type="EMBL" id="CP155573">
    <property type="protein sequence ID" value="XFO69449.1"/>
    <property type="molecule type" value="Genomic_DNA"/>
</dbReference>
<dbReference type="RefSeq" id="WP_094606561.1">
    <property type="nucleotide sequence ID" value="NZ_CP155573.1"/>
</dbReference>
<evidence type="ECO:0000256" key="1">
    <source>
        <dbReference type="ARBA" id="ARBA00009199"/>
    </source>
</evidence>
<dbReference type="EC" id="6.3.5.7" evidence="3"/>
<keyword evidence="4" id="KW-1185">Reference proteome</keyword>
<dbReference type="SUPFAM" id="SSF75304">
    <property type="entry name" value="Amidase signature (AS) enzymes"/>
    <property type="match status" value="1"/>
</dbReference>
<accession>A0ABZ3IVJ3</accession>